<evidence type="ECO:0000313" key="5">
    <source>
        <dbReference type="Proteomes" id="UP000245396"/>
    </source>
</evidence>
<accession>A0A316C543</accession>
<feature type="transmembrane region" description="Helical" evidence="1">
    <location>
        <begin position="217"/>
        <end position="236"/>
    </location>
</feature>
<keyword evidence="1" id="KW-0472">Membrane</keyword>
<keyword evidence="1" id="KW-1133">Transmembrane helix</keyword>
<dbReference type="Proteomes" id="UP000245396">
    <property type="component" value="Unassembled WGS sequence"/>
</dbReference>
<dbReference type="AlphaFoldDB" id="A0A316C543"/>
<dbReference type="Pfam" id="PF18181">
    <property type="entry name" value="SLATT_1"/>
    <property type="match status" value="1"/>
</dbReference>
<dbReference type="Pfam" id="PF18184">
    <property type="entry name" value="SLATT_3"/>
    <property type="match status" value="1"/>
</dbReference>
<dbReference type="RefSeq" id="WP_109612285.1">
    <property type="nucleotide sequence ID" value="NZ_QGGG01000004.1"/>
</dbReference>
<feature type="transmembrane region" description="Helical" evidence="1">
    <location>
        <begin position="54"/>
        <end position="75"/>
    </location>
</feature>
<evidence type="ECO:0000259" key="3">
    <source>
        <dbReference type="Pfam" id="PF18184"/>
    </source>
</evidence>
<protein>
    <submittedName>
        <fullName evidence="4">Uncharacterized protein DUF4231</fullName>
    </submittedName>
</protein>
<dbReference type="NCBIfam" id="NF033610">
    <property type="entry name" value="SLATT_3"/>
    <property type="match status" value="1"/>
</dbReference>
<dbReference type="InterPro" id="IPR041116">
    <property type="entry name" value="SLATT_3"/>
</dbReference>
<name>A0A316C543_PSESE</name>
<evidence type="ECO:0000256" key="1">
    <source>
        <dbReference type="SAM" id="Phobius"/>
    </source>
</evidence>
<dbReference type="OrthoDB" id="9806639at2"/>
<dbReference type="EMBL" id="QGGG01000004">
    <property type="protein sequence ID" value="PWJ84865.1"/>
    <property type="molecule type" value="Genomic_DNA"/>
</dbReference>
<dbReference type="NCBIfam" id="NF033634">
    <property type="entry name" value="SLATT_1"/>
    <property type="match status" value="1"/>
</dbReference>
<keyword evidence="5" id="KW-1185">Reference proteome</keyword>
<feature type="transmembrane region" description="Helical" evidence="1">
    <location>
        <begin position="191"/>
        <end position="211"/>
    </location>
</feature>
<comment type="caution">
    <text evidence="4">The sequence shown here is derived from an EMBL/GenBank/DDBJ whole genome shotgun (WGS) entry which is preliminary data.</text>
</comment>
<gene>
    <name evidence="4" type="ORF">C7441_104133</name>
</gene>
<reference evidence="4 5" key="1">
    <citation type="submission" date="2018-05" db="EMBL/GenBank/DDBJ databases">
        <title>Genomic Encyclopedia of Type Strains, Phase IV (KMG-IV): sequencing the most valuable type-strain genomes for metagenomic binning, comparative biology and taxonomic classification.</title>
        <authorList>
            <person name="Goeker M."/>
        </authorList>
    </citation>
    <scope>NUCLEOTIDE SEQUENCE [LARGE SCALE GENOMIC DNA]</scope>
    <source>
        <strain evidence="4 5">DSM 6986</strain>
    </source>
</reference>
<evidence type="ECO:0000259" key="2">
    <source>
        <dbReference type="Pfam" id="PF18181"/>
    </source>
</evidence>
<proteinExistence type="predicted"/>
<sequence>MSASQPLVYPGLYDTASKLSANSQYWYFLLVCVEYCLLFLASVLSLNVSYDGNYHVATALVLILSLGVLISRFWLKPERDWYRGRALAESIKTTCWKYCMRAEPFGDAPNVHVPRAEFRAFLRSILDASRHIGDHLPSDGAASDQITPSMESLRALDLDERKAFYDANRIREQRGWYAKKAGINKRASKRWVCYGVVAYLTAIVLTLLRIANPSWDFWPIDPIIVIASSMLGWTQIKKFNELSASYTLTAHEIGIIQGKIEEVKDEKQFSSFVNEAEQAFSREHTQWVARQSHQ</sequence>
<feature type="domain" description="SMODS and SLOG-associating 2TM effector" evidence="2">
    <location>
        <begin position="165"/>
        <end position="287"/>
    </location>
</feature>
<dbReference type="InterPro" id="IPR040884">
    <property type="entry name" value="SLATT_1"/>
</dbReference>
<evidence type="ECO:0000313" key="4">
    <source>
        <dbReference type="EMBL" id="PWJ84865.1"/>
    </source>
</evidence>
<feature type="domain" description="SMODS and SLOG-associating 2TM effector" evidence="3">
    <location>
        <begin position="10"/>
        <end position="162"/>
    </location>
</feature>
<organism evidence="4 5">
    <name type="scientific">Pseudaminobacter salicylatoxidans</name>
    <dbReference type="NCBI Taxonomy" id="93369"/>
    <lineage>
        <taxon>Bacteria</taxon>
        <taxon>Pseudomonadati</taxon>
        <taxon>Pseudomonadota</taxon>
        <taxon>Alphaproteobacteria</taxon>
        <taxon>Hyphomicrobiales</taxon>
        <taxon>Phyllobacteriaceae</taxon>
        <taxon>Pseudaminobacter</taxon>
    </lineage>
</organism>
<feature type="transmembrane region" description="Helical" evidence="1">
    <location>
        <begin position="25"/>
        <end position="48"/>
    </location>
</feature>
<keyword evidence="1" id="KW-0812">Transmembrane</keyword>